<dbReference type="InterPro" id="IPR004328">
    <property type="entry name" value="BRO1_dom"/>
</dbReference>
<dbReference type="GO" id="GO:0071467">
    <property type="term" value="P:cellular response to pH"/>
    <property type="evidence" value="ECO:0007669"/>
    <property type="project" value="InterPro"/>
</dbReference>
<dbReference type="PROSITE" id="PS51180">
    <property type="entry name" value="BRO1"/>
    <property type="match status" value="1"/>
</dbReference>
<comment type="caution">
    <text evidence="4">The sequence shown here is derived from an EMBL/GenBank/DDBJ whole genome shotgun (WGS) entry which is preliminary data.</text>
</comment>
<evidence type="ECO:0000313" key="4">
    <source>
        <dbReference type="EMBL" id="ORX47424.1"/>
    </source>
</evidence>
<organism evidence="4 5">
    <name type="scientific">Hesseltinella vesiculosa</name>
    <dbReference type="NCBI Taxonomy" id="101127"/>
    <lineage>
        <taxon>Eukaryota</taxon>
        <taxon>Fungi</taxon>
        <taxon>Fungi incertae sedis</taxon>
        <taxon>Mucoromycota</taxon>
        <taxon>Mucoromycotina</taxon>
        <taxon>Mucoromycetes</taxon>
        <taxon>Mucorales</taxon>
        <taxon>Cunninghamellaceae</taxon>
        <taxon>Hesseltinella</taxon>
    </lineage>
</organism>
<dbReference type="PANTHER" id="PTHR40463">
    <property type="entry name" value="PH-RESPONSE REGULATOR PROTEIN PALC"/>
    <property type="match status" value="1"/>
</dbReference>
<dbReference type="GO" id="GO:0005886">
    <property type="term" value="C:plasma membrane"/>
    <property type="evidence" value="ECO:0007669"/>
    <property type="project" value="TreeGrafter"/>
</dbReference>
<dbReference type="SMART" id="SM01041">
    <property type="entry name" value="BRO1"/>
    <property type="match status" value="1"/>
</dbReference>
<feature type="domain" description="BRO1" evidence="3">
    <location>
        <begin position="1"/>
        <end position="349"/>
    </location>
</feature>
<keyword evidence="5" id="KW-1185">Reference proteome</keyword>
<dbReference type="AlphaFoldDB" id="A0A1X2G800"/>
<gene>
    <name evidence="4" type="ORF">DM01DRAFT_1339055</name>
</gene>
<comment type="similarity">
    <text evidence="1">Belongs to the palC family.</text>
</comment>
<dbReference type="PANTHER" id="PTHR40463:SF1">
    <property type="entry name" value="PH-RESPONSE REGULATOR PROTEIN PALC"/>
    <property type="match status" value="1"/>
</dbReference>
<evidence type="ECO:0000259" key="3">
    <source>
        <dbReference type="PROSITE" id="PS51180"/>
    </source>
</evidence>
<dbReference type="Gene3D" id="1.25.40.280">
    <property type="entry name" value="alix/aip1 like domains"/>
    <property type="match status" value="1"/>
</dbReference>
<protein>
    <recommendedName>
        <fullName evidence="2">pH-response regulator protein palC</fullName>
    </recommendedName>
</protein>
<dbReference type="Pfam" id="PF03097">
    <property type="entry name" value="BRO1"/>
    <property type="match status" value="1"/>
</dbReference>
<dbReference type="InterPro" id="IPR038499">
    <property type="entry name" value="BRO1_sf"/>
</dbReference>
<dbReference type="InterPro" id="IPR037505">
    <property type="entry name" value="pH-resp_palC"/>
</dbReference>
<dbReference type="EMBL" id="MCGT01000033">
    <property type="protein sequence ID" value="ORX47424.1"/>
    <property type="molecule type" value="Genomic_DNA"/>
</dbReference>
<name>A0A1X2G800_9FUNG</name>
<dbReference type="Proteomes" id="UP000242146">
    <property type="component" value="Unassembled WGS sequence"/>
</dbReference>
<evidence type="ECO:0000256" key="2">
    <source>
        <dbReference type="ARBA" id="ARBA00022193"/>
    </source>
</evidence>
<evidence type="ECO:0000313" key="5">
    <source>
        <dbReference type="Proteomes" id="UP000242146"/>
    </source>
</evidence>
<evidence type="ECO:0000256" key="1">
    <source>
        <dbReference type="ARBA" id="ARBA00010997"/>
    </source>
</evidence>
<reference evidence="4 5" key="1">
    <citation type="submission" date="2016-07" db="EMBL/GenBank/DDBJ databases">
        <title>Pervasive Adenine N6-methylation of Active Genes in Fungi.</title>
        <authorList>
            <consortium name="DOE Joint Genome Institute"/>
            <person name="Mondo S.J."/>
            <person name="Dannebaum R.O."/>
            <person name="Kuo R.C."/>
            <person name="Labutti K."/>
            <person name="Haridas S."/>
            <person name="Kuo A."/>
            <person name="Salamov A."/>
            <person name="Ahrendt S.R."/>
            <person name="Lipzen A."/>
            <person name="Sullivan W."/>
            <person name="Andreopoulos W.B."/>
            <person name="Clum A."/>
            <person name="Lindquist E."/>
            <person name="Daum C."/>
            <person name="Ramamoorthy G.K."/>
            <person name="Gryganskyi A."/>
            <person name="Culley D."/>
            <person name="Magnuson J.K."/>
            <person name="James T.Y."/>
            <person name="O'Malley M.A."/>
            <person name="Stajich J.E."/>
            <person name="Spatafora J.W."/>
            <person name="Visel A."/>
            <person name="Grigoriev I.V."/>
        </authorList>
    </citation>
    <scope>NUCLEOTIDE SEQUENCE [LARGE SCALE GENOMIC DNA]</scope>
    <source>
        <strain evidence="4 5">NRRL 3301</strain>
    </source>
</reference>
<accession>A0A1X2G800</accession>
<dbReference type="OrthoDB" id="10266451at2759"/>
<proteinExistence type="inferred from homology"/>
<sequence>MSYQFYLPTTGAVSFSDFFEGEYTSDISDASAQRGRLRTVLKGHKKESEDARDLASIINTIDDYLPYLLSIIQCLESKELQATKPIETSWRSTLSDHIIHTGSNAPRIIGAGIHYELMFVLLTYAYATSLQGSEYVRTLQQMQPDSPTAPMPTNSPLATLYNKAADSLNTAASVFLHVADQVIPSYKLANKDSPVETLRDVSVALSKMTMADAQSVAINKALCFGNLSKSLAAKLYLGVASQYEMAYGLISSLKSGGGQEVASDIKKYILDGTLFYKAMAKKYLALDANDNQNMGVAVGFLRECKSDLKSVQQLSLTKPHQLRKSSTVAARALKEEDAVNDLLQKFTMINDTVAYQDVPTRQDLQRMIPSGRSVLEMKKYVPPVPVFGHFSNFGGKDDTSYARSGNYW</sequence>
<dbReference type="STRING" id="101127.A0A1X2G800"/>